<organism evidence="1 2">
    <name type="scientific">Paracidovorax konjaci</name>
    <dbReference type="NCBI Taxonomy" id="32040"/>
    <lineage>
        <taxon>Bacteria</taxon>
        <taxon>Pseudomonadati</taxon>
        <taxon>Pseudomonadota</taxon>
        <taxon>Betaproteobacteria</taxon>
        <taxon>Burkholderiales</taxon>
        <taxon>Comamonadaceae</taxon>
        <taxon>Paracidovorax</taxon>
    </lineage>
</organism>
<protein>
    <submittedName>
        <fullName evidence="1">Uncharacterized protein</fullName>
    </submittedName>
</protein>
<accession>A0A1I1VTR6</accession>
<dbReference type="RefSeq" id="WP_245783646.1">
    <property type="nucleotide sequence ID" value="NZ_FOMQ01000007.1"/>
</dbReference>
<evidence type="ECO:0000313" key="1">
    <source>
        <dbReference type="EMBL" id="SFD86311.1"/>
    </source>
</evidence>
<dbReference type="STRING" id="32040.SAMN04489710_107170"/>
<name>A0A1I1VTR6_9BURK</name>
<dbReference type="AlphaFoldDB" id="A0A1I1VTR6"/>
<evidence type="ECO:0000313" key="2">
    <source>
        <dbReference type="Proteomes" id="UP000199517"/>
    </source>
</evidence>
<reference evidence="2" key="1">
    <citation type="submission" date="2016-10" db="EMBL/GenBank/DDBJ databases">
        <authorList>
            <person name="Varghese N."/>
            <person name="Submissions S."/>
        </authorList>
    </citation>
    <scope>NUCLEOTIDE SEQUENCE [LARGE SCALE GENOMIC DNA]</scope>
    <source>
        <strain evidence="2">DSM 7481</strain>
    </source>
</reference>
<dbReference type="Proteomes" id="UP000199517">
    <property type="component" value="Unassembled WGS sequence"/>
</dbReference>
<gene>
    <name evidence="1" type="ORF">SAMN04489710_107170</name>
</gene>
<keyword evidence="2" id="KW-1185">Reference proteome</keyword>
<proteinExistence type="predicted"/>
<dbReference type="EMBL" id="FOMQ01000007">
    <property type="protein sequence ID" value="SFD86311.1"/>
    <property type="molecule type" value="Genomic_DNA"/>
</dbReference>
<sequence>MNKKKAMAPGAGPQPPREGLQAALDASIEAAYRVFGAYRAPAGLLDVCTACCMNAALEREMRSRPLRSLTERHFYEYNDSAKSATQPADEIKYLLPRLLELLVQGARLHHSTELYIDRVGRCEPGAFSAREQQALQDVALAHFALGLEQWAEPDQGVFQKDDAFTVLLMWDHAGVDLAPLLDHWLACDSDSSALHYVDASYWGFVLNGRQIGGAFSKDRPRYREAVEHWLTAPEHQDRFTAKLLQMMDRRPADGWLPPGTPECGCHSTLNDRIDAVFDTIAR</sequence>